<keyword evidence="3" id="KW-1185">Reference proteome</keyword>
<dbReference type="Proteomes" id="UP001501474">
    <property type="component" value="Unassembled WGS sequence"/>
</dbReference>
<dbReference type="Pfam" id="PF13424">
    <property type="entry name" value="TPR_12"/>
    <property type="match status" value="2"/>
</dbReference>
<gene>
    <name evidence="2" type="ORF">GCM10010104_50310</name>
</gene>
<dbReference type="PANTHER" id="PTHR46082">
    <property type="entry name" value="ATP/GTP-BINDING PROTEIN-RELATED"/>
    <property type="match status" value="1"/>
</dbReference>
<dbReference type="EMBL" id="BAAART010000116">
    <property type="protein sequence ID" value="GAA2247812.1"/>
    <property type="molecule type" value="Genomic_DNA"/>
</dbReference>
<proteinExistence type="predicted"/>
<dbReference type="SUPFAM" id="SSF52540">
    <property type="entry name" value="P-loop containing nucleoside triphosphate hydrolases"/>
    <property type="match status" value="1"/>
</dbReference>
<dbReference type="Gene3D" id="1.25.40.10">
    <property type="entry name" value="Tetratricopeptide repeat domain"/>
    <property type="match status" value="2"/>
</dbReference>
<organism evidence="2 3">
    <name type="scientific">Streptomyces indiaensis</name>
    <dbReference type="NCBI Taxonomy" id="284033"/>
    <lineage>
        <taxon>Bacteria</taxon>
        <taxon>Bacillati</taxon>
        <taxon>Actinomycetota</taxon>
        <taxon>Actinomycetes</taxon>
        <taxon>Kitasatosporales</taxon>
        <taxon>Streptomycetaceae</taxon>
        <taxon>Streptomyces</taxon>
    </lineage>
</organism>
<evidence type="ECO:0000313" key="2">
    <source>
        <dbReference type="EMBL" id="GAA2247812.1"/>
    </source>
</evidence>
<reference evidence="2 3" key="1">
    <citation type="journal article" date="2019" name="Int. J. Syst. Evol. Microbiol.">
        <title>The Global Catalogue of Microorganisms (GCM) 10K type strain sequencing project: providing services to taxonomists for standard genome sequencing and annotation.</title>
        <authorList>
            <consortium name="The Broad Institute Genomics Platform"/>
            <consortium name="The Broad Institute Genome Sequencing Center for Infectious Disease"/>
            <person name="Wu L."/>
            <person name="Ma J."/>
        </authorList>
    </citation>
    <scope>NUCLEOTIDE SEQUENCE [LARGE SCALE GENOMIC DNA]</scope>
    <source>
        <strain evidence="2 3">JCM 3053</strain>
    </source>
</reference>
<feature type="compositionally biased region" description="Basic and acidic residues" evidence="1">
    <location>
        <begin position="670"/>
        <end position="693"/>
    </location>
</feature>
<name>A0ABN3E4F0_9ACTN</name>
<evidence type="ECO:0000256" key="1">
    <source>
        <dbReference type="SAM" id="MobiDB-lite"/>
    </source>
</evidence>
<dbReference type="InterPro" id="IPR027417">
    <property type="entry name" value="P-loop_NTPase"/>
</dbReference>
<protein>
    <recommendedName>
        <fullName evidence="4">Tetratricopeptide repeat protein</fullName>
    </recommendedName>
</protein>
<sequence length="809" mass="87838">MWATVRYGLAKADQTASVVGGTIAVLSLPVSLYALRASGRAEADSAVSGTPTTREWVPAVTVHASLRPPVPTAPVRGRDDELALLEGLRSGGGMAVLGGAGGLGKTTLAAEAARRAQQAGASVFWIQWQDDAHHLAEDLIRVGQALDLSESRLDTARRGRAVLVDVVWDHLAAVPGWVVVIDNVDRPERVGPGRDAVAAYRGWLRPDGAGLLIVTSRDTATSTWGPQARLLNLEPLQEAAAAAVLCDAAPSAGGEEGARALAARLGGLPLALDAAGRYLATATSRYRDFTAYREALDREFGALLGAQNPQAAADPHIARTVIRHTWDLSLDQLHADGYALARPLLHLLALLEAAPIPRCLVTPALLADATGQDVTITALDDALAGLHRYGLVQSPGTAPNATDGDGPHVKVGQVVLHPLVREVMATNLAETDLAPWQNALHTHLTVAVGDAVRARRAGWPTARLLTPHLLPFLNHSTDETWAATRTTLNSLADTLREAGAFSEEHLIRRQLLDAEIRHLGPEHPDTLVSRNNLALTLRRLGRHQEAAAEHRRALTDRRRVLGPDHPHTLNSRNNLALALIDLGQYPEAADLLRRTLTYYEDVLGPDHPDTLTGRNNLALALDHLGRHQEAADLLRRTLTDSERTLGPDHPDTLASRNNLALALRHLGRHQEAADLHRRTLTDRERTLGPDHPDTLNSRNNLARALDHLGRHQEAADLHRRNLTDCQRVFGSDHPHTLTIRTNFASALHHLGRHREAADLHFQVLADFERILGPDHPNTDAVRSNLAAAEAAAARMRHGRWSRMRGRRRH</sequence>
<dbReference type="Pfam" id="PF13374">
    <property type="entry name" value="TPR_10"/>
    <property type="match status" value="2"/>
</dbReference>
<accession>A0ABN3E4F0</accession>
<comment type="caution">
    <text evidence="2">The sequence shown here is derived from an EMBL/GenBank/DDBJ whole genome shotgun (WGS) entry which is preliminary data.</text>
</comment>
<dbReference type="InterPro" id="IPR011990">
    <property type="entry name" value="TPR-like_helical_dom_sf"/>
</dbReference>
<evidence type="ECO:0000313" key="3">
    <source>
        <dbReference type="Proteomes" id="UP001501474"/>
    </source>
</evidence>
<dbReference type="InterPro" id="IPR019734">
    <property type="entry name" value="TPR_rpt"/>
</dbReference>
<dbReference type="PANTHER" id="PTHR46082:SF6">
    <property type="entry name" value="AAA+ ATPASE DOMAIN-CONTAINING PROTEIN-RELATED"/>
    <property type="match status" value="1"/>
</dbReference>
<evidence type="ECO:0008006" key="4">
    <source>
        <dbReference type="Google" id="ProtNLM"/>
    </source>
</evidence>
<dbReference type="SMART" id="SM00028">
    <property type="entry name" value="TPR"/>
    <property type="match status" value="5"/>
</dbReference>
<dbReference type="PRINTS" id="PR00381">
    <property type="entry name" value="KINESINLIGHT"/>
</dbReference>
<feature type="region of interest" description="Disordered" evidence="1">
    <location>
        <begin position="670"/>
        <end position="697"/>
    </location>
</feature>
<dbReference type="InterPro" id="IPR053137">
    <property type="entry name" value="NLR-like"/>
</dbReference>
<dbReference type="Gene3D" id="3.40.50.300">
    <property type="entry name" value="P-loop containing nucleotide triphosphate hydrolases"/>
    <property type="match status" value="1"/>
</dbReference>
<dbReference type="SUPFAM" id="SSF48452">
    <property type="entry name" value="TPR-like"/>
    <property type="match status" value="3"/>
</dbReference>